<keyword evidence="2" id="KW-1185">Reference proteome</keyword>
<name>A0A9N9J436_9GLOM</name>
<dbReference type="Proteomes" id="UP000789570">
    <property type="component" value="Unassembled WGS sequence"/>
</dbReference>
<reference evidence="1" key="1">
    <citation type="submission" date="2021-06" db="EMBL/GenBank/DDBJ databases">
        <authorList>
            <person name="Kallberg Y."/>
            <person name="Tangrot J."/>
            <person name="Rosling A."/>
        </authorList>
    </citation>
    <scope>NUCLEOTIDE SEQUENCE</scope>
    <source>
        <strain evidence="1">UK204</strain>
    </source>
</reference>
<comment type="caution">
    <text evidence="1">The sequence shown here is derived from an EMBL/GenBank/DDBJ whole genome shotgun (WGS) entry which is preliminary data.</text>
</comment>
<dbReference type="EMBL" id="CAJVPQ010022948">
    <property type="protein sequence ID" value="CAG8761711.1"/>
    <property type="molecule type" value="Genomic_DNA"/>
</dbReference>
<protein>
    <submittedName>
        <fullName evidence="1">9668_t:CDS:1</fullName>
    </submittedName>
</protein>
<dbReference type="OrthoDB" id="2378787at2759"/>
<sequence>MRHCLNAIAKDIQLALFKVFPKVPEIKANAEDIADIYDNLKNNEYLKDYNDTIKEETQEPYSESEDT</sequence>
<evidence type="ECO:0000313" key="2">
    <source>
        <dbReference type="Proteomes" id="UP000789570"/>
    </source>
</evidence>
<dbReference type="AlphaFoldDB" id="A0A9N9J436"/>
<gene>
    <name evidence="1" type="ORF">FCALED_LOCUS16973</name>
</gene>
<organism evidence="1 2">
    <name type="scientific">Funneliformis caledonium</name>
    <dbReference type="NCBI Taxonomy" id="1117310"/>
    <lineage>
        <taxon>Eukaryota</taxon>
        <taxon>Fungi</taxon>
        <taxon>Fungi incertae sedis</taxon>
        <taxon>Mucoromycota</taxon>
        <taxon>Glomeromycotina</taxon>
        <taxon>Glomeromycetes</taxon>
        <taxon>Glomerales</taxon>
        <taxon>Glomeraceae</taxon>
        <taxon>Funneliformis</taxon>
    </lineage>
</organism>
<accession>A0A9N9J436</accession>
<feature type="non-terminal residue" evidence="1">
    <location>
        <position position="67"/>
    </location>
</feature>
<evidence type="ECO:0000313" key="1">
    <source>
        <dbReference type="EMBL" id="CAG8761711.1"/>
    </source>
</evidence>
<proteinExistence type="predicted"/>